<dbReference type="EMBL" id="ACVB02000026">
    <property type="protein sequence ID" value="EEX73746.1"/>
    <property type="molecule type" value="Genomic_DNA"/>
</dbReference>
<proteinExistence type="predicted"/>
<evidence type="ECO:0000313" key="2">
    <source>
        <dbReference type="EMBL" id="EEX73746.1"/>
    </source>
</evidence>
<organism evidence="2 3">
    <name type="scientific">Leptotrichia hofstadii F0254</name>
    <dbReference type="NCBI Taxonomy" id="634994"/>
    <lineage>
        <taxon>Bacteria</taxon>
        <taxon>Fusobacteriati</taxon>
        <taxon>Fusobacteriota</taxon>
        <taxon>Fusobacteriia</taxon>
        <taxon>Fusobacteriales</taxon>
        <taxon>Leptotrichiaceae</taxon>
        <taxon>Leptotrichia</taxon>
    </lineage>
</organism>
<dbReference type="AlphaFoldDB" id="C9N0Q9"/>
<dbReference type="HOGENOM" id="CLU_208489_0_0_0"/>
<feature type="transmembrane region" description="Helical" evidence="1">
    <location>
        <begin position="21"/>
        <end position="40"/>
    </location>
</feature>
<keyword evidence="1" id="KW-0472">Membrane</keyword>
<name>C9N0Q9_9FUSO</name>
<keyword evidence="1" id="KW-0812">Transmembrane</keyword>
<gene>
    <name evidence="2" type="ORF">GCWU000323_02424</name>
</gene>
<dbReference type="Proteomes" id="UP000006233">
    <property type="component" value="Unassembled WGS sequence"/>
</dbReference>
<sequence length="69" mass="8073">MLAKLFEHSEFFASAEKCRRLAIGYCVAILATILIIRTNLYCKIRFCGNEQSYENKKEKHSNIKKIFIN</sequence>
<comment type="caution">
    <text evidence="2">The sequence shown here is derived from an EMBL/GenBank/DDBJ whole genome shotgun (WGS) entry which is preliminary data.</text>
</comment>
<protein>
    <submittedName>
        <fullName evidence="2">Uncharacterized protein</fullName>
    </submittedName>
</protein>
<reference evidence="2 3" key="1">
    <citation type="submission" date="2009-09" db="EMBL/GenBank/DDBJ databases">
        <authorList>
            <person name="Weinstock G."/>
            <person name="Sodergren E."/>
            <person name="Clifton S."/>
            <person name="Fulton L."/>
            <person name="Fulton B."/>
            <person name="Courtney L."/>
            <person name="Fronick C."/>
            <person name="Harrison M."/>
            <person name="Strong C."/>
            <person name="Farmer C."/>
            <person name="Delahaunty K."/>
            <person name="Markovic C."/>
            <person name="Hall O."/>
            <person name="Minx P."/>
            <person name="Tomlinson C."/>
            <person name="Mitreva M."/>
            <person name="Nelson J."/>
            <person name="Hou S."/>
            <person name="Wollam A."/>
            <person name="Pepin K.H."/>
            <person name="Johnson M."/>
            <person name="Bhonagiri V."/>
            <person name="Nash W.E."/>
            <person name="Warren W."/>
            <person name="Chinwalla A."/>
            <person name="Mardis E.R."/>
            <person name="Wilson R.K."/>
        </authorList>
    </citation>
    <scope>NUCLEOTIDE SEQUENCE [LARGE SCALE GENOMIC DNA]</scope>
    <source>
        <strain evidence="2 3">F0254</strain>
    </source>
</reference>
<evidence type="ECO:0000256" key="1">
    <source>
        <dbReference type="SAM" id="Phobius"/>
    </source>
</evidence>
<evidence type="ECO:0000313" key="3">
    <source>
        <dbReference type="Proteomes" id="UP000006233"/>
    </source>
</evidence>
<keyword evidence="1" id="KW-1133">Transmembrane helix</keyword>
<accession>C9N0Q9</accession>